<dbReference type="EMBL" id="HACA01006338">
    <property type="protein sequence ID" value="CDW23699.1"/>
    <property type="molecule type" value="Transcribed_RNA"/>
</dbReference>
<organism evidence="1">
    <name type="scientific">Lepeophtheirus salmonis</name>
    <name type="common">Salmon louse</name>
    <name type="synonym">Caligus salmonis</name>
    <dbReference type="NCBI Taxonomy" id="72036"/>
    <lineage>
        <taxon>Eukaryota</taxon>
        <taxon>Metazoa</taxon>
        <taxon>Ecdysozoa</taxon>
        <taxon>Arthropoda</taxon>
        <taxon>Crustacea</taxon>
        <taxon>Multicrustacea</taxon>
        <taxon>Hexanauplia</taxon>
        <taxon>Copepoda</taxon>
        <taxon>Siphonostomatoida</taxon>
        <taxon>Caligidae</taxon>
        <taxon>Lepeophtheirus</taxon>
    </lineage>
</organism>
<reference evidence="1" key="1">
    <citation type="submission" date="2014-05" db="EMBL/GenBank/DDBJ databases">
        <authorList>
            <person name="Chronopoulou M."/>
        </authorList>
    </citation>
    <scope>NUCLEOTIDE SEQUENCE</scope>
    <source>
        <tissue evidence="1">Whole organism</tissue>
    </source>
</reference>
<sequence>MVSFGYPSETLSCFLYKPQVLFKVSSFFTPWMGYYLLVEKDPSEERSASTSAICVTSHH</sequence>
<dbReference type="AlphaFoldDB" id="A0A0K2TCB0"/>
<name>A0A0K2TCB0_LEPSM</name>
<protein>
    <submittedName>
        <fullName evidence="1">Uncharacterized protein</fullName>
    </submittedName>
</protein>
<accession>A0A0K2TCB0</accession>
<proteinExistence type="predicted"/>
<evidence type="ECO:0000313" key="1">
    <source>
        <dbReference type="EMBL" id="CDW23699.1"/>
    </source>
</evidence>